<feature type="transmembrane region" description="Helical" evidence="7">
    <location>
        <begin position="118"/>
        <end position="137"/>
    </location>
</feature>
<evidence type="ECO:0000256" key="1">
    <source>
        <dbReference type="ARBA" id="ARBA00004651"/>
    </source>
</evidence>
<feature type="transmembrane region" description="Helical" evidence="7">
    <location>
        <begin position="332"/>
        <end position="354"/>
    </location>
</feature>
<dbReference type="RefSeq" id="WP_149683350.1">
    <property type="nucleotide sequence ID" value="NZ_FNBI01000009.1"/>
</dbReference>
<feature type="transmembrane region" description="Helical" evidence="7">
    <location>
        <begin position="260"/>
        <end position="280"/>
    </location>
</feature>
<keyword evidence="3" id="KW-1003">Cell membrane</keyword>
<feature type="transmembrane region" description="Helical" evidence="7">
    <location>
        <begin position="186"/>
        <end position="205"/>
    </location>
</feature>
<dbReference type="Pfam" id="PF13440">
    <property type="entry name" value="Polysacc_synt_3"/>
    <property type="match status" value="1"/>
</dbReference>
<dbReference type="EMBL" id="WSUT01000002">
    <property type="protein sequence ID" value="MWC42347.1"/>
    <property type="molecule type" value="Genomic_DNA"/>
</dbReference>
<comment type="similarity">
    <text evidence="2">Belongs to the polysaccharide synthase family.</text>
</comment>
<name>A0A1G7QTH0_9SPHN</name>
<feature type="transmembrane region" description="Helical" evidence="7">
    <location>
        <begin position="158"/>
        <end position="180"/>
    </location>
</feature>
<feature type="transmembrane region" description="Helical" evidence="7">
    <location>
        <begin position="452"/>
        <end position="475"/>
    </location>
</feature>
<evidence type="ECO:0000313" key="11">
    <source>
        <dbReference type="Proteomes" id="UP000436801"/>
    </source>
</evidence>
<dbReference type="InterPro" id="IPR050833">
    <property type="entry name" value="Poly_Biosynth_Transport"/>
</dbReference>
<proteinExistence type="inferred from homology"/>
<dbReference type="Proteomes" id="UP000323502">
    <property type="component" value="Unassembled WGS sequence"/>
</dbReference>
<feature type="transmembrane region" description="Helical" evidence="7">
    <location>
        <begin position="89"/>
        <end position="112"/>
    </location>
</feature>
<dbReference type="PANTHER" id="PTHR30250">
    <property type="entry name" value="PST FAMILY PREDICTED COLANIC ACID TRANSPORTER"/>
    <property type="match status" value="1"/>
</dbReference>
<dbReference type="AlphaFoldDB" id="A0A1G7QTH0"/>
<feature type="transmembrane region" description="Helical" evidence="7">
    <location>
        <begin position="52"/>
        <end position="77"/>
    </location>
</feature>
<dbReference type="CDD" id="cd13127">
    <property type="entry name" value="MATE_tuaB_like"/>
    <property type="match status" value="1"/>
</dbReference>
<evidence type="ECO:0000313" key="8">
    <source>
        <dbReference type="EMBL" id="MWC42347.1"/>
    </source>
</evidence>
<feature type="transmembrane region" description="Helical" evidence="7">
    <location>
        <begin position="292"/>
        <end position="312"/>
    </location>
</feature>
<accession>A0A1G7QTH0</accession>
<keyword evidence="4 7" id="KW-0812">Transmembrane</keyword>
<comment type="subcellular location">
    <subcellularLocation>
        <location evidence="1">Cell membrane</location>
        <topology evidence="1">Multi-pass membrane protein</topology>
    </subcellularLocation>
</comment>
<dbReference type="OrthoDB" id="7605542at2"/>
<keyword evidence="10" id="KW-1185">Reference proteome</keyword>
<reference evidence="9 10" key="1">
    <citation type="submission" date="2016-10" db="EMBL/GenBank/DDBJ databases">
        <authorList>
            <person name="Varghese N."/>
            <person name="Submissions S."/>
        </authorList>
    </citation>
    <scope>NUCLEOTIDE SEQUENCE [LARGE SCALE GENOMIC DNA]</scope>
    <source>
        <strain evidence="9 10">S7-754</strain>
    </source>
</reference>
<feature type="transmembrane region" description="Helical" evidence="7">
    <location>
        <begin position="422"/>
        <end position="440"/>
    </location>
</feature>
<evidence type="ECO:0000256" key="2">
    <source>
        <dbReference type="ARBA" id="ARBA00007430"/>
    </source>
</evidence>
<keyword evidence="6 7" id="KW-0472">Membrane</keyword>
<evidence type="ECO:0000256" key="3">
    <source>
        <dbReference type="ARBA" id="ARBA00022475"/>
    </source>
</evidence>
<dbReference type="GO" id="GO:0005886">
    <property type="term" value="C:plasma membrane"/>
    <property type="evidence" value="ECO:0007669"/>
    <property type="project" value="UniProtKB-SubCell"/>
</dbReference>
<dbReference type="EMBL" id="FNBI01000009">
    <property type="protein sequence ID" value="SDG01807.1"/>
    <property type="molecule type" value="Genomic_DNA"/>
</dbReference>
<reference evidence="8 11" key="2">
    <citation type="submission" date="2019-12" db="EMBL/GenBank/DDBJ databases">
        <authorList>
            <person name="Zheng J."/>
        </authorList>
    </citation>
    <scope>NUCLEOTIDE SEQUENCE [LARGE SCALE GENOMIC DNA]</scope>
    <source>
        <strain evidence="8 11">DSM 27347</strain>
    </source>
</reference>
<feature type="transmembrane region" description="Helical" evidence="7">
    <location>
        <begin position="366"/>
        <end position="384"/>
    </location>
</feature>
<evidence type="ECO:0000256" key="4">
    <source>
        <dbReference type="ARBA" id="ARBA00022692"/>
    </source>
</evidence>
<evidence type="ECO:0000313" key="9">
    <source>
        <dbReference type="EMBL" id="SDG01807.1"/>
    </source>
</evidence>
<evidence type="ECO:0000256" key="7">
    <source>
        <dbReference type="SAM" id="Phobius"/>
    </source>
</evidence>
<keyword evidence="5 7" id="KW-1133">Transmembrane helix</keyword>
<dbReference type="Proteomes" id="UP000436801">
    <property type="component" value="Unassembled WGS sequence"/>
</dbReference>
<evidence type="ECO:0000256" key="5">
    <source>
        <dbReference type="ARBA" id="ARBA00022989"/>
    </source>
</evidence>
<organism evidence="9 10">
    <name type="scientific">Sphingomonas carotinifaciens</name>
    <dbReference type="NCBI Taxonomy" id="1166323"/>
    <lineage>
        <taxon>Bacteria</taxon>
        <taxon>Pseudomonadati</taxon>
        <taxon>Pseudomonadota</taxon>
        <taxon>Alphaproteobacteria</taxon>
        <taxon>Sphingomonadales</taxon>
        <taxon>Sphingomonadaceae</taxon>
        <taxon>Sphingomonas</taxon>
    </lineage>
</organism>
<protein>
    <submittedName>
        <fullName evidence="8">Oligosaccharide flippase family protein</fullName>
    </submittedName>
    <submittedName>
        <fullName evidence="9">Polysaccharide transporter, PST family</fullName>
    </submittedName>
</protein>
<dbReference type="PANTHER" id="PTHR30250:SF10">
    <property type="entry name" value="LIPOPOLYSACCHARIDE BIOSYNTHESIS PROTEIN WZXC"/>
    <property type="match status" value="1"/>
</dbReference>
<sequence>MTAATGTGTATASHRTALASILTVGGRLLSRVIDLLALIVLARLLTPADFGLIGIAMSLIFIVEAIMELPVSQVLLVERDITRPMMDTAFTLSLLRGIVLAIVIGAIAWPFAVAYGDMRLLPLVLALSIAPAVRGISNPRLALYCRDLDFRRTVATEIFGKLGSLAASTAVALATGSYWALAIGTIASPVIAAGLSFVLAPYLPTLSLREWPMFRNFLGWLSGAQLFSAFAWQIDRLVLGWLAIPAVVGRFTMADNLASIPGQVLLGPILGPLSAGLVAVREDPKRLQQAYLKTLSVVALVGFPVLTGTALLAQPLVSLALDDKWRSVAPVLQWLALAGIPGLLWTPLNALALALRRSNLIFNRQLTDFLVKVPLVIAAGWLFLVPGIAAARGIAALVLAALAIDAARRLSGVSAWAQVKAIGRPAIGCMAMAAVVLPALQLAPPGLSKIGLVLAIGLLGGLGALIFAGTTLLLWHGRGRPDGAEAMLLGLMGKMVLRGRFSPRAAPRSDAPLSTAETRDRMFAIATASNKSTADPAASSVYRILDILTQANLVQPVHPAPVPAVRHRETIRLTCLSCKKSLSLESPIALNAIHGSARAADFRMAAEFIDVAGHCASCRPHRPPIGAVHVDRQTDPPEFQSILTQSQITRRKRS</sequence>
<evidence type="ECO:0000313" key="10">
    <source>
        <dbReference type="Proteomes" id="UP000323502"/>
    </source>
</evidence>
<evidence type="ECO:0000256" key="6">
    <source>
        <dbReference type="ARBA" id="ARBA00023136"/>
    </source>
</evidence>
<gene>
    <name evidence="8" type="ORF">GQR91_01550</name>
    <name evidence="9" type="ORF">SAMN05216557_10939</name>
</gene>